<dbReference type="AlphaFoldDB" id="A0A420DVZ2"/>
<keyword evidence="3" id="KW-0378">Hydrolase</keyword>
<keyword evidence="4" id="KW-1185">Reference proteome</keyword>
<gene>
    <name evidence="3" type="ORF">BXY80_0479</name>
</gene>
<evidence type="ECO:0000313" key="4">
    <source>
        <dbReference type="Proteomes" id="UP000284892"/>
    </source>
</evidence>
<keyword evidence="3" id="KW-0255">Endonuclease</keyword>
<dbReference type="PANTHER" id="PTHR34477:SF5">
    <property type="entry name" value="BSL5627 PROTEIN"/>
    <property type="match status" value="1"/>
</dbReference>
<dbReference type="InterPro" id="IPR050190">
    <property type="entry name" value="UPF0213_domain"/>
</dbReference>
<dbReference type="RefSeq" id="WP_120199611.1">
    <property type="nucleotide sequence ID" value="NZ_RAQJ01000001.1"/>
</dbReference>
<evidence type="ECO:0000256" key="1">
    <source>
        <dbReference type="ARBA" id="ARBA00007435"/>
    </source>
</evidence>
<reference evidence="3 4" key="1">
    <citation type="submission" date="2018-09" db="EMBL/GenBank/DDBJ databases">
        <title>Genomic Encyclopedia of Archaeal and Bacterial Type Strains, Phase II (KMG-II): from individual species to whole genera.</title>
        <authorList>
            <person name="Goeker M."/>
        </authorList>
    </citation>
    <scope>NUCLEOTIDE SEQUENCE [LARGE SCALE GENOMIC DNA]</scope>
    <source>
        <strain evidence="3 4">DSM 26283</strain>
    </source>
</reference>
<keyword evidence="3" id="KW-0540">Nuclease</keyword>
<evidence type="ECO:0000259" key="2">
    <source>
        <dbReference type="PROSITE" id="PS50164"/>
    </source>
</evidence>
<dbReference type="EMBL" id="RAQJ01000001">
    <property type="protein sequence ID" value="RKE98394.1"/>
    <property type="molecule type" value="Genomic_DNA"/>
</dbReference>
<protein>
    <submittedName>
        <fullName evidence="3">Putative endonuclease</fullName>
    </submittedName>
</protein>
<dbReference type="PANTHER" id="PTHR34477">
    <property type="entry name" value="UPF0213 PROTEIN YHBQ"/>
    <property type="match status" value="1"/>
</dbReference>
<accession>A0A420DVZ2</accession>
<feature type="domain" description="GIY-YIG" evidence="2">
    <location>
        <begin position="6"/>
        <end position="82"/>
    </location>
</feature>
<dbReference type="Gene3D" id="3.40.1440.10">
    <property type="entry name" value="GIY-YIG endonuclease"/>
    <property type="match status" value="1"/>
</dbReference>
<proteinExistence type="inferred from homology"/>
<sequence>MIKNVHQYYLYLLTSKKIGTLYIGVTYDLERRVFEHKNKLTKGFTSKYDVTNLVYFEIFGHIKDAIKREKQFKKWNRKWKIELIEKENKNWIDLTEKWYD</sequence>
<comment type="caution">
    <text evidence="3">The sequence shown here is derived from an EMBL/GenBank/DDBJ whole genome shotgun (WGS) entry which is preliminary data.</text>
</comment>
<name>A0A420DVZ2_9FLAO</name>
<dbReference type="PROSITE" id="PS50164">
    <property type="entry name" value="GIY_YIG"/>
    <property type="match status" value="1"/>
</dbReference>
<dbReference type="InterPro" id="IPR035901">
    <property type="entry name" value="GIY-YIG_endonuc_sf"/>
</dbReference>
<organism evidence="3 4">
    <name type="scientific">Ichthyenterobacterium magnum</name>
    <dbReference type="NCBI Taxonomy" id="1230530"/>
    <lineage>
        <taxon>Bacteria</taxon>
        <taxon>Pseudomonadati</taxon>
        <taxon>Bacteroidota</taxon>
        <taxon>Flavobacteriia</taxon>
        <taxon>Flavobacteriales</taxon>
        <taxon>Flavobacteriaceae</taxon>
        <taxon>Ichthyenterobacterium</taxon>
    </lineage>
</organism>
<dbReference type="OrthoDB" id="9807770at2"/>
<dbReference type="SUPFAM" id="SSF82771">
    <property type="entry name" value="GIY-YIG endonuclease"/>
    <property type="match status" value="1"/>
</dbReference>
<dbReference type="InterPro" id="IPR000305">
    <property type="entry name" value="GIY-YIG_endonuc"/>
</dbReference>
<dbReference type="Pfam" id="PF01541">
    <property type="entry name" value="GIY-YIG"/>
    <property type="match status" value="1"/>
</dbReference>
<evidence type="ECO:0000313" key="3">
    <source>
        <dbReference type="EMBL" id="RKE98394.1"/>
    </source>
</evidence>
<dbReference type="GO" id="GO:0004519">
    <property type="term" value="F:endonuclease activity"/>
    <property type="evidence" value="ECO:0007669"/>
    <property type="project" value="UniProtKB-KW"/>
</dbReference>
<dbReference type="Proteomes" id="UP000284892">
    <property type="component" value="Unassembled WGS sequence"/>
</dbReference>
<comment type="similarity">
    <text evidence="1">Belongs to the UPF0213 family.</text>
</comment>
<dbReference type="CDD" id="cd10448">
    <property type="entry name" value="GIY-YIG_unchar_3"/>
    <property type="match status" value="1"/>
</dbReference>